<evidence type="ECO:0000256" key="3">
    <source>
        <dbReference type="ARBA" id="ARBA00007365"/>
    </source>
</evidence>
<evidence type="ECO:0000256" key="7">
    <source>
        <dbReference type="RuleBase" id="RU363019"/>
    </source>
</evidence>
<evidence type="ECO:0000313" key="10">
    <source>
        <dbReference type="Proteomes" id="UP000070299"/>
    </source>
</evidence>
<accession>A0A136A5A5</accession>
<dbReference type="EC" id="5.2.1.8" evidence="7"/>
<feature type="domain" description="PPIase cyclophilin-type" evidence="8">
    <location>
        <begin position="1"/>
        <end position="162"/>
    </location>
</feature>
<dbReference type="InterPro" id="IPR020892">
    <property type="entry name" value="Cyclophilin-type_PPIase_CS"/>
</dbReference>
<dbReference type="InterPro" id="IPR044665">
    <property type="entry name" value="E_coli_cyclophilin_A-like"/>
</dbReference>
<dbReference type="EMBL" id="LSNE01000003">
    <property type="protein sequence ID" value="KXI30394.1"/>
    <property type="molecule type" value="Genomic_DNA"/>
</dbReference>
<dbReference type="GO" id="GO:0003755">
    <property type="term" value="F:peptidyl-prolyl cis-trans isomerase activity"/>
    <property type="evidence" value="ECO:0007669"/>
    <property type="project" value="UniProtKB-UniRule"/>
</dbReference>
<dbReference type="PRINTS" id="PR00153">
    <property type="entry name" value="CSAPPISMRASE"/>
</dbReference>
<evidence type="ECO:0000259" key="8">
    <source>
        <dbReference type="PROSITE" id="PS50072"/>
    </source>
</evidence>
<dbReference type="PROSITE" id="PS00170">
    <property type="entry name" value="CSA_PPIASE_1"/>
    <property type="match status" value="1"/>
</dbReference>
<keyword evidence="6 7" id="KW-0413">Isomerase</keyword>
<dbReference type="PROSITE" id="PS50072">
    <property type="entry name" value="CSA_PPIASE_2"/>
    <property type="match status" value="1"/>
</dbReference>
<dbReference type="Proteomes" id="UP000070299">
    <property type="component" value="Unassembled WGS sequence"/>
</dbReference>
<gene>
    <name evidence="9" type="ORF">AX660_10525</name>
</gene>
<comment type="catalytic activity">
    <reaction evidence="7">
        <text>[protein]-peptidylproline (omega=180) = [protein]-peptidylproline (omega=0)</text>
        <dbReference type="Rhea" id="RHEA:16237"/>
        <dbReference type="Rhea" id="RHEA-COMP:10747"/>
        <dbReference type="Rhea" id="RHEA-COMP:10748"/>
        <dbReference type="ChEBI" id="CHEBI:83833"/>
        <dbReference type="ChEBI" id="CHEBI:83834"/>
        <dbReference type="EC" id="5.2.1.8"/>
    </reaction>
</comment>
<keyword evidence="5 7" id="KW-0697">Rotamase</keyword>
<dbReference type="FunFam" id="2.40.100.10:FF:000004">
    <property type="entry name" value="Peptidyl-prolyl cis-trans isomerase"/>
    <property type="match status" value="1"/>
</dbReference>
<dbReference type="STRING" id="1799789.AX660_10525"/>
<sequence length="164" mass="17962">MVKLHTNYGVITLSLFADKAPLTVANFLEYAKDGFYDNTIFHRVIDGFMVQGGGFSPGMQQKPTKATVKNEANNGLANNTGTVAMARTNEPHSATAQFFINIKDNSFLNFRSETSDGWGYCVFAEVSEGMDVVNKIKAVSTGNSGYHQDVPIEDVVIQKVELID</sequence>
<dbReference type="AlphaFoldDB" id="A0A136A5A5"/>
<dbReference type="RefSeq" id="WP_068374764.1">
    <property type="nucleotide sequence ID" value="NZ_LSNE01000003.1"/>
</dbReference>
<dbReference type="PIRSF" id="PIRSF001467">
    <property type="entry name" value="Peptidylpro_ismrse"/>
    <property type="match status" value="1"/>
</dbReference>
<dbReference type="Gene3D" id="2.40.100.10">
    <property type="entry name" value="Cyclophilin-like"/>
    <property type="match status" value="1"/>
</dbReference>
<evidence type="ECO:0000256" key="4">
    <source>
        <dbReference type="ARBA" id="ARBA00022490"/>
    </source>
</evidence>
<dbReference type="SUPFAM" id="SSF50891">
    <property type="entry name" value="Cyclophilin-like"/>
    <property type="match status" value="1"/>
</dbReference>
<comment type="similarity">
    <text evidence="3 7">Belongs to the cyclophilin-type PPIase family.</text>
</comment>
<dbReference type="InterPro" id="IPR002130">
    <property type="entry name" value="Cyclophilin-type_PPIase_dom"/>
</dbReference>
<protein>
    <recommendedName>
        <fullName evidence="7">Peptidyl-prolyl cis-trans isomerase</fullName>
        <shortName evidence="7">PPIase</shortName>
        <ecNumber evidence="7">5.2.1.8</ecNumber>
    </recommendedName>
</protein>
<reference evidence="10" key="1">
    <citation type="submission" date="2016-02" db="EMBL/GenBank/DDBJ databases">
        <authorList>
            <person name="Schultz-Johansen M."/>
            <person name="Glaring M.A."/>
            <person name="Bech P.K."/>
            <person name="Stougaard P."/>
        </authorList>
    </citation>
    <scope>NUCLEOTIDE SEQUENCE [LARGE SCALE GENOMIC DNA]</scope>
    <source>
        <strain evidence="10">S66</strain>
    </source>
</reference>
<dbReference type="Pfam" id="PF00160">
    <property type="entry name" value="Pro_isomerase"/>
    <property type="match status" value="1"/>
</dbReference>
<dbReference type="InterPro" id="IPR029000">
    <property type="entry name" value="Cyclophilin-like_dom_sf"/>
</dbReference>
<evidence type="ECO:0000256" key="6">
    <source>
        <dbReference type="ARBA" id="ARBA00023235"/>
    </source>
</evidence>
<dbReference type="GO" id="GO:0006457">
    <property type="term" value="P:protein folding"/>
    <property type="evidence" value="ECO:0007669"/>
    <property type="project" value="InterPro"/>
</dbReference>
<evidence type="ECO:0000313" key="9">
    <source>
        <dbReference type="EMBL" id="KXI30394.1"/>
    </source>
</evidence>
<comment type="subcellular location">
    <subcellularLocation>
        <location evidence="2">Cytoplasm</location>
    </subcellularLocation>
</comment>
<evidence type="ECO:0000256" key="2">
    <source>
        <dbReference type="ARBA" id="ARBA00004496"/>
    </source>
</evidence>
<name>A0A136A5A5_9ALTE</name>
<organism evidence="9 10">
    <name type="scientific">Paraglaciecola hydrolytica</name>
    <dbReference type="NCBI Taxonomy" id="1799789"/>
    <lineage>
        <taxon>Bacteria</taxon>
        <taxon>Pseudomonadati</taxon>
        <taxon>Pseudomonadota</taxon>
        <taxon>Gammaproteobacteria</taxon>
        <taxon>Alteromonadales</taxon>
        <taxon>Alteromonadaceae</taxon>
        <taxon>Paraglaciecola</taxon>
    </lineage>
</organism>
<dbReference type="GO" id="GO:0005737">
    <property type="term" value="C:cytoplasm"/>
    <property type="evidence" value="ECO:0007669"/>
    <property type="project" value="UniProtKB-SubCell"/>
</dbReference>
<dbReference type="PANTHER" id="PTHR43246">
    <property type="entry name" value="PEPTIDYL-PROLYL CIS-TRANS ISOMERASE CYP38, CHLOROPLASTIC"/>
    <property type="match status" value="1"/>
</dbReference>
<keyword evidence="4" id="KW-0963">Cytoplasm</keyword>
<dbReference type="OrthoDB" id="9807797at2"/>
<comment type="function">
    <text evidence="1 7">PPIases accelerate the folding of proteins. It catalyzes the cis-trans isomerization of proline imidic peptide bonds in oligopeptides.</text>
</comment>
<evidence type="ECO:0000256" key="5">
    <source>
        <dbReference type="ARBA" id="ARBA00023110"/>
    </source>
</evidence>
<keyword evidence="10" id="KW-1185">Reference proteome</keyword>
<dbReference type="CDD" id="cd01920">
    <property type="entry name" value="cyclophilin_EcCYP_like"/>
    <property type="match status" value="1"/>
</dbReference>
<evidence type="ECO:0000256" key="1">
    <source>
        <dbReference type="ARBA" id="ARBA00002388"/>
    </source>
</evidence>
<comment type="caution">
    <text evidence="9">The sequence shown here is derived from an EMBL/GenBank/DDBJ whole genome shotgun (WGS) entry which is preliminary data.</text>
</comment>
<proteinExistence type="inferred from homology"/>
<dbReference type="InterPro" id="IPR024936">
    <property type="entry name" value="Cyclophilin-type_PPIase"/>
</dbReference>